<feature type="domain" description="Mab-21-like nucleotidyltransferase" evidence="3">
    <location>
        <begin position="249"/>
        <end position="428"/>
    </location>
</feature>
<keyword evidence="6" id="KW-1185">Reference proteome</keyword>
<evidence type="ECO:0000313" key="6">
    <source>
        <dbReference type="Proteomes" id="UP001228049"/>
    </source>
</evidence>
<dbReference type="PANTHER" id="PTHR10656:SF35">
    <property type="entry name" value="CYCLIC GMP-AMP SYNTHASE"/>
    <property type="match status" value="1"/>
</dbReference>
<evidence type="ECO:0000256" key="1">
    <source>
        <dbReference type="ARBA" id="ARBA00008307"/>
    </source>
</evidence>
<dbReference type="GO" id="GO:0002230">
    <property type="term" value="P:positive regulation of defense response to virus by host"/>
    <property type="evidence" value="ECO:0007669"/>
    <property type="project" value="TreeGrafter"/>
</dbReference>
<comment type="caution">
    <text evidence="5">The sequence shown here is derived from an EMBL/GenBank/DDBJ whole genome shotgun (WGS) entry which is preliminary data.</text>
</comment>
<protein>
    <submittedName>
        <fullName evidence="5">Cyclic GMP-AMP synthase</fullName>
    </submittedName>
</protein>
<feature type="compositionally biased region" description="Basic and acidic residues" evidence="2">
    <location>
        <begin position="11"/>
        <end position="86"/>
    </location>
</feature>
<dbReference type="Gene3D" id="3.30.460.90">
    <property type="match status" value="1"/>
</dbReference>
<dbReference type="InterPro" id="IPR024810">
    <property type="entry name" value="MAB21L/cGLR"/>
</dbReference>
<dbReference type="InterPro" id="IPR046903">
    <property type="entry name" value="Mab-21-like_nuc_Trfase"/>
</dbReference>
<dbReference type="GO" id="GO:0005829">
    <property type="term" value="C:cytosol"/>
    <property type="evidence" value="ECO:0007669"/>
    <property type="project" value="TreeGrafter"/>
</dbReference>
<dbReference type="InterPro" id="IPR046906">
    <property type="entry name" value="Mab-21_HhH/H2TH-like"/>
</dbReference>
<feature type="domain" description="Mab-21-like HhH/H2TH-like" evidence="4">
    <location>
        <begin position="444"/>
        <end position="543"/>
    </location>
</feature>
<gene>
    <name evidence="5" type="ORF">KUDE01_012138</name>
</gene>
<dbReference type="FunFam" id="1.10.1410.40:FF:000007">
    <property type="entry name" value="Cyclic GMP-AMP synthase"/>
    <property type="match status" value="1"/>
</dbReference>
<dbReference type="GO" id="GO:0003690">
    <property type="term" value="F:double-stranded DNA binding"/>
    <property type="evidence" value="ECO:0007669"/>
    <property type="project" value="TreeGrafter"/>
</dbReference>
<dbReference type="Pfam" id="PF03281">
    <property type="entry name" value="Mab-21"/>
    <property type="match status" value="1"/>
</dbReference>
<accession>A0AAD9FN33</accession>
<dbReference type="PANTHER" id="PTHR10656">
    <property type="entry name" value="CELL FATE DETERMINING PROTEIN MAB21-RELATED"/>
    <property type="match status" value="1"/>
</dbReference>
<evidence type="ECO:0000259" key="3">
    <source>
        <dbReference type="Pfam" id="PF03281"/>
    </source>
</evidence>
<evidence type="ECO:0000259" key="4">
    <source>
        <dbReference type="Pfam" id="PF20266"/>
    </source>
</evidence>
<feature type="compositionally biased region" description="Basic and acidic residues" evidence="2">
    <location>
        <begin position="129"/>
        <end position="158"/>
    </location>
</feature>
<dbReference type="GO" id="GO:0061501">
    <property type="term" value="F:2',3'-cyclic GMP-AMP synthase activity"/>
    <property type="evidence" value="ECO:0007669"/>
    <property type="project" value="TreeGrafter"/>
</dbReference>
<feature type="region of interest" description="Disordered" evidence="2">
    <location>
        <begin position="1"/>
        <end position="158"/>
    </location>
</feature>
<dbReference type="GO" id="GO:0071360">
    <property type="term" value="P:cellular response to exogenous dsRNA"/>
    <property type="evidence" value="ECO:0007669"/>
    <property type="project" value="TreeGrafter"/>
</dbReference>
<name>A0AAD9FN33_DISEL</name>
<dbReference type="AlphaFoldDB" id="A0AAD9FN33"/>
<dbReference type="GO" id="GO:0006974">
    <property type="term" value="P:DNA damage response"/>
    <property type="evidence" value="ECO:0007669"/>
    <property type="project" value="TreeGrafter"/>
</dbReference>
<organism evidence="5 6">
    <name type="scientific">Dissostichus eleginoides</name>
    <name type="common">Patagonian toothfish</name>
    <name type="synonym">Dissostichus amissus</name>
    <dbReference type="NCBI Taxonomy" id="100907"/>
    <lineage>
        <taxon>Eukaryota</taxon>
        <taxon>Metazoa</taxon>
        <taxon>Chordata</taxon>
        <taxon>Craniata</taxon>
        <taxon>Vertebrata</taxon>
        <taxon>Euteleostomi</taxon>
        <taxon>Actinopterygii</taxon>
        <taxon>Neopterygii</taxon>
        <taxon>Teleostei</taxon>
        <taxon>Neoteleostei</taxon>
        <taxon>Acanthomorphata</taxon>
        <taxon>Eupercaria</taxon>
        <taxon>Perciformes</taxon>
        <taxon>Notothenioidei</taxon>
        <taxon>Nototheniidae</taxon>
        <taxon>Dissostichus</taxon>
    </lineage>
</organism>
<dbReference type="GO" id="GO:0002218">
    <property type="term" value="P:activation of innate immune response"/>
    <property type="evidence" value="ECO:0007669"/>
    <property type="project" value="TreeGrafter"/>
</dbReference>
<dbReference type="Gene3D" id="1.10.1410.40">
    <property type="match status" value="1"/>
</dbReference>
<dbReference type="GO" id="GO:0003682">
    <property type="term" value="F:chromatin binding"/>
    <property type="evidence" value="ECO:0007669"/>
    <property type="project" value="TreeGrafter"/>
</dbReference>
<dbReference type="Proteomes" id="UP001228049">
    <property type="component" value="Unassembled WGS sequence"/>
</dbReference>
<dbReference type="GO" id="GO:0005634">
    <property type="term" value="C:nucleus"/>
    <property type="evidence" value="ECO:0007669"/>
    <property type="project" value="TreeGrafter"/>
</dbReference>
<reference evidence="5" key="1">
    <citation type="submission" date="2023-04" db="EMBL/GenBank/DDBJ databases">
        <title>Chromosome-level genome of Chaenocephalus aceratus.</title>
        <authorList>
            <person name="Park H."/>
        </authorList>
    </citation>
    <scope>NUCLEOTIDE SEQUENCE</scope>
    <source>
        <strain evidence="5">DE</strain>
        <tissue evidence="5">Muscle</tissue>
    </source>
</reference>
<dbReference type="GO" id="GO:0035861">
    <property type="term" value="C:site of double-strand break"/>
    <property type="evidence" value="ECO:0007669"/>
    <property type="project" value="TreeGrafter"/>
</dbReference>
<dbReference type="Pfam" id="PF20266">
    <property type="entry name" value="Mab-21_C"/>
    <property type="match status" value="1"/>
</dbReference>
<dbReference type="GO" id="GO:0038001">
    <property type="term" value="P:paracrine signaling"/>
    <property type="evidence" value="ECO:0007669"/>
    <property type="project" value="TreeGrafter"/>
</dbReference>
<evidence type="ECO:0000256" key="2">
    <source>
        <dbReference type="SAM" id="MobiDB-lite"/>
    </source>
</evidence>
<dbReference type="GO" id="GO:0032481">
    <property type="term" value="P:positive regulation of type I interferon production"/>
    <property type="evidence" value="ECO:0007669"/>
    <property type="project" value="TreeGrafter"/>
</dbReference>
<proteinExistence type="inferred from homology"/>
<sequence length="554" mass="63083">MTGRGRTCKAKSPDTKCAKSKSKPEEMKHESPPRCTRKDFKEEKQKGATKEQKPKEQKKTCGTDEKPSAQTIRKEKTTKHFTEEVSKQQSTPADNKKAPVQGRQAETCAGRAETTESVTKSKKMQPKGTTEDSPKTTKEKKCVRKEQSREEKTKVQPDDIKTAKTCTTKDKIPETKIQPLRPKENSKADRCDGKVDTILFTTLEKLKIKRDEKSYTSKVVNELVDAILSHLKQNTQCFKEAEPLRTGSYYENLKISNPDEFDVMLAIPVDRVDVSPFGDDGAFYSVNLKRGNIPLKKFEESSTLSASKMLDEFRAEVKECAKKYTGWEVKRKKKGCPAVTLIRTVQSVTVSLDIVLSLVIKSSWPSFTKEGLQIDSWLGTKVKREYKWLPYYLVPKFEGTGTEEKDGVLAKDTWRVSFSHVEKAMLKNHGSQKTCCEKEGERCCRKDCLKLLKHLLSLLKEKNSSFEKFCSYHAKTTLLQACCSRTKDTDWRASSLSQCFRLLLEDFVSHLEEGKLNNFFIPTQNLLSSLSRNKCNSLARCIREECDMGFPIFK</sequence>
<comment type="similarity">
    <text evidence="1">Belongs to the mab-21 family.</text>
</comment>
<evidence type="ECO:0000313" key="5">
    <source>
        <dbReference type="EMBL" id="KAK1904955.1"/>
    </source>
</evidence>
<dbReference type="EMBL" id="JASDAP010000003">
    <property type="protein sequence ID" value="KAK1904955.1"/>
    <property type="molecule type" value="Genomic_DNA"/>
</dbReference>
<dbReference type="GO" id="GO:2000042">
    <property type="term" value="P:negative regulation of double-strand break repair via homologous recombination"/>
    <property type="evidence" value="ECO:0007669"/>
    <property type="project" value="TreeGrafter"/>
</dbReference>
<dbReference type="SMART" id="SM01265">
    <property type="entry name" value="Mab-21"/>
    <property type="match status" value="1"/>
</dbReference>